<comment type="caution">
    <text evidence="1">The sequence shown here is derived from an EMBL/GenBank/DDBJ whole genome shotgun (WGS) entry which is preliminary data.</text>
</comment>
<gene>
    <name evidence="1" type="ORF">LCGC14_2684500</name>
</gene>
<sequence>MKKEIKEICECGHNGSMHSDDVNTHTGECFQEINFDFENGQPIFCSCKKFKPQGPCNDCMVLHSPENCPKKENKERIEYLNNLIRMMREDEEIFGLVREDRDKIREWTKEI</sequence>
<accession>A0A0F8ZKB8</accession>
<evidence type="ECO:0000313" key="1">
    <source>
        <dbReference type="EMBL" id="KKK94272.1"/>
    </source>
</evidence>
<dbReference type="EMBL" id="LAZR01047417">
    <property type="protein sequence ID" value="KKK94272.1"/>
    <property type="molecule type" value="Genomic_DNA"/>
</dbReference>
<protein>
    <submittedName>
        <fullName evidence="1">Uncharacterized protein</fullName>
    </submittedName>
</protein>
<proteinExistence type="predicted"/>
<organism evidence="1">
    <name type="scientific">marine sediment metagenome</name>
    <dbReference type="NCBI Taxonomy" id="412755"/>
    <lineage>
        <taxon>unclassified sequences</taxon>
        <taxon>metagenomes</taxon>
        <taxon>ecological metagenomes</taxon>
    </lineage>
</organism>
<dbReference type="AlphaFoldDB" id="A0A0F8ZKB8"/>
<reference evidence="1" key="1">
    <citation type="journal article" date="2015" name="Nature">
        <title>Complex archaea that bridge the gap between prokaryotes and eukaryotes.</title>
        <authorList>
            <person name="Spang A."/>
            <person name="Saw J.H."/>
            <person name="Jorgensen S.L."/>
            <person name="Zaremba-Niedzwiedzka K."/>
            <person name="Martijn J."/>
            <person name="Lind A.E."/>
            <person name="van Eijk R."/>
            <person name="Schleper C."/>
            <person name="Guy L."/>
            <person name="Ettema T.J."/>
        </authorList>
    </citation>
    <scope>NUCLEOTIDE SEQUENCE</scope>
</reference>
<name>A0A0F8ZKB8_9ZZZZ</name>
<feature type="non-terminal residue" evidence="1">
    <location>
        <position position="111"/>
    </location>
</feature>